<keyword evidence="1" id="KW-0812">Transmembrane</keyword>
<evidence type="ECO:0000256" key="1">
    <source>
        <dbReference type="SAM" id="Phobius"/>
    </source>
</evidence>
<feature type="transmembrane region" description="Helical" evidence="1">
    <location>
        <begin position="46"/>
        <end position="65"/>
    </location>
</feature>
<evidence type="ECO:0000313" key="2">
    <source>
        <dbReference type="EMBL" id="SHH73171.1"/>
    </source>
</evidence>
<name>A0A1M5VDA5_9FLAO</name>
<dbReference type="AlphaFoldDB" id="A0A1M5VDA5"/>
<dbReference type="Proteomes" id="UP000184109">
    <property type="component" value="Unassembled WGS sequence"/>
</dbReference>
<reference evidence="3" key="1">
    <citation type="submission" date="2016-11" db="EMBL/GenBank/DDBJ databases">
        <authorList>
            <person name="Varghese N."/>
            <person name="Submissions S."/>
        </authorList>
    </citation>
    <scope>NUCLEOTIDE SEQUENCE [LARGE SCALE GENOMIC DNA]</scope>
    <source>
        <strain evidence="3">DSM 100572</strain>
    </source>
</reference>
<keyword evidence="3" id="KW-1185">Reference proteome</keyword>
<feature type="transmembrane region" description="Helical" evidence="1">
    <location>
        <begin position="21"/>
        <end position="40"/>
    </location>
</feature>
<keyword evidence="1" id="KW-0472">Membrane</keyword>
<accession>A0A1M5VDA5</accession>
<dbReference type="EMBL" id="FQXQ01000003">
    <property type="protein sequence ID" value="SHH73171.1"/>
    <property type="molecule type" value="Genomic_DNA"/>
</dbReference>
<gene>
    <name evidence="2" type="ORF">SAMN05444281_1711</name>
</gene>
<evidence type="ECO:0000313" key="3">
    <source>
        <dbReference type="Proteomes" id="UP000184109"/>
    </source>
</evidence>
<proteinExistence type="predicted"/>
<protein>
    <submittedName>
        <fullName evidence="2">Uncharacterized protein</fullName>
    </submittedName>
</protein>
<keyword evidence="1" id="KW-1133">Transmembrane helix</keyword>
<organism evidence="2 3">
    <name type="scientific">Wenyingzhuangia marina</name>
    <dbReference type="NCBI Taxonomy" id="1195760"/>
    <lineage>
        <taxon>Bacteria</taxon>
        <taxon>Pseudomonadati</taxon>
        <taxon>Bacteroidota</taxon>
        <taxon>Flavobacteriia</taxon>
        <taxon>Flavobacteriales</taxon>
        <taxon>Flavobacteriaceae</taxon>
        <taxon>Wenyingzhuangia</taxon>
    </lineage>
</organism>
<sequence>MNIQERLTQPTPSFFRKLRNIGLALAAASGAILAAPIALPTAVISIAGYVAVAGTVATAVSQAVVSDKN</sequence>
<dbReference type="STRING" id="1195760.SAMN05444281_1711"/>